<accession>A0A285PGC9</accession>
<evidence type="ECO:0000313" key="7">
    <source>
        <dbReference type="EMBL" id="SNZ20762.1"/>
    </source>
</evidence>
<name>A0A285PGC9_9HYPH</name>
<protein>
    <submittedName>
        <fullName evidence="7">Threonine/homoserine/homoserine lactone efflux protein</fullName>
    </submittedName>
</protein>
<feature type="transmembrane region" description="Helical" evidence="6">
    <location>
        <begin position="177"/>
        <end position="198"/>
    </location>
</feature>
<dbReference type="InterPro" id="IPR001123">
    <property type="entry name" value="LeuE-type"/>
</dbReference>
<dbReference type="EMBL" id="OBEL01000005">
    <property type="protein sequence ID" value="SNZ20762.1"/>
    <property type="molecule type" value="Genomic_DNA"/>
</dbReference>
<comment type="subcellular location">
    <subcellularLocation>
        <location evidence="1">Cell membrane</location>
        <topology evidence="1">Multi-pass membrane protein</topology>
    </subcellularLocation>
</comment>
<keyword evidence="8" id="KW-1185">Reference proteome</keyword>
<dbReference type="PANTHER" id="PTHR30086">
    <property type="entry name" value="ARGININE EXPORTER PROTEIN ARGO"/>
    <property type="match status" value="1"/>
</dbReference>
<dbReference type="Proteomes" id="UP000219439">
    <property type="component" value="Unassembled WGS sequence"/>
</dbReference>
<reference evidence="7 8" key="1">
    <citation type="submission" date="2017-09" db="EMBL/GenBank/DDBJ databases">
        <authorList>
            <person name="Ehlers B."/>
            <person name="Leendertz F.H."/>
        </authorList>
    </citation>
    <scope>NUCLEOTIDE SEQUENCE [LARGE SCALE GENOMIC DNA]</scope>
    <source>
        <strain evidence="7 8">DSM 18289</strain>
    </source>
</reference>
<feature type="transmembrane region" description="Helical" evidence="6">
    <location>
        <begin position="142"/>
        <end position="165"/>
    </location>
</feature>
<keyword evidence="5 6" id="KW-0472">Membrane</keyword>
<keyword evidence="3 6" id="KW-0812">Transmembrane</keyword>
<keyword evidence="2" id="KW-1003">Cell membrane</keyword>
<dbReference type="AlphaFoldDB" id="A0A285PGC9"/>
<dbReference type="GO" id="GO:0005886">
    <property type="term" value="C:plasma membrane"/>
    <property type="evidence" value="ECO:0007669"/>
    <property type="project" value="UniProtKB-SubCell"/>
</dbReference>
<evidence type="ECO:0000256" key="6">
    <source>
        <dbReference type="SAM" id="Phobius"/>
    </source>
</evidence>
<dbReference type="GO" id="GO:0015171">
    <property type="term" value="F:amino acid transmembrane transporter activity"/>
    <property type="evidence" value="ECO:0007669"/>
    <property type="project" value="TreeGrafter"/>
</dbReference>
<evidence type="ECO:0000256" key="1">
    <source>
        <dbReference type="ARBA" id="ARBA00004651"/>
    </source>
</evidence>
<evidence type="ECO:0000256" key="4">
    <source>
        <dbReference type="ARBA" id="ARBA00022989"/>
    </source>
</evidence>
<keyword evidence="4 6" id="KW-1133">Transmembrane helix</keyword>
<gene>
    <name evidence="7" type="ORF">SAMN06265368_3872</name>
</gene>
<evidence type="ECO:0000313" key="8">
    <source>
        <dbReference type="Proteomes" id="UP000219439"/>
    </source>
</evidence>
<dbReference type="RefSeq" id="WP_097155117.1">
    <property type="nucleotide sequence ID" value="NZ_OBEL01000005.1"/>
</dbReference>
<sequence>MISQLATAILPMALFSLTTSISPGPVNFIALSLGTQKHKRQAFAFVSGATIGFTVLLALLGLGMEQLLTTYQPLLTIFNLLGSLFIAYLGYKIFTSQSPISTNQNNGGGFMHGFLLQWLNPKAWGSCLAGHAAFQTSNAPELLALFTLIYLIVCFVGVGSWAVAGTQISHLLSNQRTLCLFNRIMGGALILLALFLALQPYL</sequence>
<evidence type="ECO:0000256" key="2">
    <source>
        <dbReference type="ARBA" id="ARBA00022475"/>
    </source>
</evidence>
<dbReference type="OrthoDB" id="9812084at2"/>
<feature type="transmembrane region" description="Helical" evidence="6">
    <location>
        <begin position="74"/>
        <end position="94"/>
    </location>
</feature>
<evidence type="ECO:0000256" key="5">
    <source>
        <dbReference type="ARBA" id="ARBA00023136"/>
    </source>
</evidence>
<proteinExistence type="predicted"/>
<feature type="transmembrane region" description="Helical" evidence="6">
    <location>
        <begin position="44"/>
        <end position="62"/>
    </location>
</feature>
<organism evidence="7 8">
    <name type="scientific">Cohaesibacter gelatinilyticus</name>
    <dbReference type="NCBI Taxonomy" id="372072"/>
    <lineage>
        <taxon>Bacteria</taxon>
        <taxon>Pseudomonadati</taxon>
        <taxon>Pseudomonadota</taxon>
        <taxon>Alphaproteobacteria</taxon>
        <taxon>Hyphomicrobiales</taxon>
        <taxon>Cohaesibacteraceae</taxon>
    </lineage>
</organism>
<dbReference type="Pfam" id="PF01810">
    <property type="entry name" value="LysE"/>
    <property type="match status" value="1"/>
</dbReference>
<evidence type="ECO:0000256" key="3">
    <source>
        <dbReference type="ARBA" id="ARBA00022692"/>
    </source>
</evidence>
<dbReference type="PANTHER" id="PTHR30086:SF20">
    <property type="entry name" value="ARGININE EXPORTER PROTEIN ARGO-RELATED"/>
    <property type="match status" value="1"/>
</dbReference>